<keyword evidence="2 4" id="KW-0808">Transferase</keyword>
<name>F7XKM2_METZD</name>
<dbReference type="PROSITE" id="PS00584">
    <property type="entry name" value="PFKB_KINASES_2"/>
    <property type="match status" value="1"/>
</dbReference>
<gene>
    <name evidence="6" type="ordered locus">Mzhil_0761</name>
</gene>
<keyword evidence="3 4" id="KW-0418">Kinase</keyword>
<evidence type="ECO:0000259" key="5">
    <source>
        <dbReference type="Pfam" id="PF00294"/>
    </source>
</evidence>
<evidence type="ECO:0000256" key="3">
    <source>
        <dbReference type="ARBA" id="ARBA00022777"/>
    </source>
</evidence>
<dbReference type="InterPro" id="IPR002173">
    <property type="entry name" value="Carboh/pur_kinase_PfkB_CS"/>
</dbReference>
<dbReference type="HOGENOM" id="CLU_027634_5_2_2"/>
<dbReference type="AlphaFoldDB" id="F7XKM2"/>
<dbReference type="Pfam" id="PF00294">
    <property type="entry name" value="PfkB"/>
    <property type="match status" value="1"/>
</dbReference>
<dbReference type="KEGG" id="mzh:Mzhil_0761"/>
<dbReference type="OrthoDB" id="26949at2157"/>
<protein>
    <submittedName>
        <fullName evidence="6">PfkB domain protein</fullName>
    </submittedName>
</protein>
<sequence length="301" mass="33323">MHDKISVVGHTSLDYLFSVEKIAGPNESYPIIDYNTFYGGGAANVAAAIAALGGRSQLISAVGPDFEGSDYEIHLRDIGVDLSLMYTIEGEKNTSAFVYTDKEHNQCTYFHWGASRKFPELEPPCVDFVHLATADSVFNSRIAKKAKFVSFDPGQDLVTYSEDRLRTILENTNILFSNRHEIQRVCNILNVSFEDIKNMVDVVIVTYDSRGSVVYMDDKEYQIPVVEVEAADPTGAGDGYRAGFLVAYTEGYPLEICGRIGSTVASFVVESVGCQTSLPTWTQMKHRFETCFGPLVEPDKS</sequence>
<dbReference type="PROSITE" id="PS00583">
    <property type="entry name" value="PFKB_KINASES_1"/>
    <property type="match status" value="1"/>
</dbReference>
<dbReference type="InterPro" id="IPR029056">
    <property type="entry name" value="Ribokinase-like"/>
</dbReference>
<organism evidence="6 7">
    <name type="scientific">Methanosalsum zhilinae (strain DSM 4017 / NBRC 107636 / OCM 62 / WeN5)</name>
    <name type="common">Methanohalophilus zhilinae</name>
    <dbReference type="NCBI Taxonomy" id="679901"/>
    <lineage>
        <taxon>Archaea</taxon>
        <taxon>Methanobacteriati</taxon>
        <taxon>Methanobacteriota</taxon>
        <taxon>Stenosarchaea group</taxon>
        <taxon>Methanomicrobia</taxon>
        <taxon>Methanosarcinales</taxon>
        <taxon>Methanosarcinaceae</taxon>
        <taxon>Methanosalsum</taxon>
    </lineage>
</organism>
<comment type="similarity">
    <text evidence="1 4">Belongs to the carbohydrate kinase PfkB family.</text>
</comment>
<proteinExistence type="inferred from homology"/>
<reference evidence="6" key="1">
    <citation type="submission" date="2010-07" db="EMBL/GenBank/DDBJ databases">
        <title>The complete genome of Methanosalsum zhilinae DSM 4017.</title>
        <authorList>
            <consortium name="US DOE Joint Genome Institute (JGI-PGF)"/>
            <person name="Lucas S."/>
            <person name="Copeland A."/>
            <person name="Lapidus A."/>
            <person name="Glavina del Rio T."/>
            <person name="Dalin E."/>
            <person name="Tice H."/>
            <person name="Bruce D."/>
            <person name="Goodwin L."/>
            <person name="Pitluck S."/>
            <person name="Kyrpides N."/>
            <person name="Mavromatis K."/>
            <person name="Ovchinnikova G."/>
            <person name="Daligault H."/>
            <person name="Detter J.C."/>
            <person name="Han C."/>
            <person name="Tapia R."/>
            <person name="Larimer F."/>
            <person name="Land M."/>
            <person name="Hauser L."/>
            <person name="Markowitz V."/>
            <person name="Cheng J.-F."/>
            <person name="Hugenholtz P."/>
            <person name="Woyke T."/>
            <person name="Wu D."/>
            <person name="Spring S."/>
            <person name="Schueler E."/>
            <person name="Brambilla E."/>
            <person name="Klenk H.-P."/>
            <person name="Eisen J.A."/>
        </authorList>
    </citation>
    <scope>NUCLEOTIDE SEQUENCE</scope>
    <source>
        <strain evidence="6">DSM 4017</strain>
    </source>
</reference>
<dbReference type="InterPro" id="IPR011611">
    <property type="entry name" value="PfkB_dom"/>
</dbReference>
<dbReference type="InterPro" id="IPR002139">
    <property type="entry name" value="Ribo/fructo_kinase"/>
</dbReference>
<dbReference type="GO" id="GO:0016301">
    <property type="term" value="F:kinase activity"/>
    <property type="evidence" value="ECO:0007669"/>
    <property type="project" value="UniProtKB-KW"/>
</dbReference>
<evidence type="ECO:0000256" key="4">
    <source>
        <dbReference type="RuleBase" id="RU003704"/>
    </source>
</evidence>
<dbReference type="PANTHER" id="PTHR10584">
    <property type="entry name" value="SUGAR KINASE"/>
    <property type="match status" value="1"/>
</dbReference>
<dbReference type="SUPFAM" id="SSF53613">
    <property type="entry name" value="Ribokinase-like"/>
    <property type="match status" value="1"/>
</dbReference>
<dbReference type="CDD" id="cd01942">
    <property type="entry name" value="ribokinase_group_A"/>
    <property type="match status" value="1"/>
</dbReference>
<evidence type="ECO:0000256" key="2">
    <source>
        <dbReference type="ARBA" id="ARBA00022679"/>
    </source>
</evidence>
<dbReference type="Gene3D" id="3.40.1190.20">
    <property type="match status" value="1"/>
</dbReference>
<feature type="domain" description="Carbohydrate kinase PfkB" evidence="5">
    <location>
        <begin position="4"/>
        <end position="280"/>
    </location>
</feature>
<dbReference type="GeneID" id="10822377"/>
<dbReference type="GO" id="GO:0006796">
    <property type="term" value="P:phosphate-containing compound metabolic process"/>
    <property type="evidence" value="ECO:0007669"/>
    <property type="project" value="UniProtKB-ARBA"/>
</dbReference>
<dbReference type="PRINTS" id="PR00990">
    <property type="entry name" value="RIBOKINASE"/>
</dbReference>
<dbReference type="STRING" id="679901.Mzhil_0761"/>
<evidence type="ECO:0000256" key="1">
    <source>
        <dbReference type="ARBA" id="ARBA00010688"/>
    </source>
</evidence>
<dbReference type="RefSeq" id="WP_013898064.1">
    <property type="nucleotide sequence ID" value="NC_015676.1"/>
</dbReference>
<dbReference type="EMBL" id="CP002101">
    <property type="protein sequence ID" value="AEH60625.1"/>
    <property type="molecule type" value="Genomic_DNA"/>
</dbReference>
<evidence type="ECO:0000313" key="6">
    <source>
        <dbReference type="EMBL" id="AEH60625.1"/>
    </source>
</evidence>
<evidence type="ECO:0000313" key="7">
    <source>
        <dbReference type="Proteomes" id="UP000006622"/>
    </source>
</evidence>
<keyword evidence="7" id="KW-1185">Reference proteome</keyword>
<accession>F7XKM2</accession>
<dbReference type="PANTHER" id="PTHR10584:SF166">
    <property type="entry name" value="RIBOKINASE"/>
    <property type="match status" value="1"/>
</dbReference>
<dbReference type="Proteomes" id="UP000006622">
    <property type="component" value="Chromosome"/>
</dbReference>